<comment type="caution">
    <text evidence="1">The sequence shown here is derived from an EMBL/GenBank/DDBJ whole genome shotgun (WGS) entry which is preliminary data.</text>
</comment>
<gene>
    <name evidence="1" type="ORF">HPB47_006387</name>
</gene>
<organism evidence="1 2">
    <name type="scientific">Ixodes persulcatus</name>
    <name type="common">Taiga tick</name>
    <dbReference type="NCBI Taxonomy" id="34615"/>
    <lineage>
        <taxon>Eukaryota</taxon>
        <taxon>Metazoa</taxon>
        <taxon>Ecdysozoa</taxon>
        <taxon>Arthropoda</taxon>
        <taxon>Chelicerata</taxon>
        <taxon>Arachnida</taxon>
        <taxon>Acari</taxon>
        <taxon>Parasitiformes</taxon>
        <taxon>Ixodida</taxon>
        <taxon>Ixodoidea</taxon>
        <taxon>Ixodidae</taxon>
        <taxon>Ixodinae</taxon>
        <taxon>Ixodes</taxon>
    </lineage>
</organism>
<protein>
    <submittedName>
        <fullName evidence="1">Uncharacterized protein</fullName>
    </submittedName>
</protein>
<name>A0AC60PAH9_IXOPE</name>
<reference evidence="1 2" key="1">
    <citation type="journal article" date="2020" name="Cell">
        <title>Large-Scale Comparative Analyses of Tick Genomes Elucidate Their Genetic Diversity and Vector Capacities.</title>
        <authorList>
            <consortium name="Tick Genome and Microbiome Consortium (TIGMIC)"/>
            <person name="Jia N."/>
            <person name="Wang J."/>
            <person name="Shi W."/>
            <person name="Du L."/>
            <person name="Sun Y."/>
            <person name="Zhan W."/>
            <person name="Jiang J.F."/>
            <person name="Wang Q."/>
            <person name="Zhang B."/>
            <person name="Ji P."/>
            <person name="Bell-Sakyi L."/>
            <person name="Cui X.M."/>
            <person name="Yuan T.T."/>
            <person name="Jiang B.G."/>
            <person name="Yang W.F."/>
            <person name="Lam T.T."/>
            <person name="Chang Q.C."/>
            <person name="Ding S.J."/>
            <person name="Wang X.J."/>
            <person name="Zhu J.G."/>
            <person name="Ruan X.D."/>
            <person name="Zhao L."/>
            <person name="Wei J.T."/>
            <person name="Ye R.Z."/>
            <person name="Que T.C."/>
            <person name="Du C.H."/>
            <person name="Zhou Y.H."/>
            <person name="Cheng J.X."/>
            <person name="Dai P.F."/>
            <person name="Guo W.B."/>
            <person name="Han X.H."/>
            <person name="Huang E.J."/>
            <person name="Li L.F."/>
            <person name="Wei W."/>
            <person name="Gao Y.C."/>
            <person name="Liu J.Z."/>
            <person name="Shao H.Z."/>
            <person name="Wang X."/>
            <person name="Wang C.C."/>
            <person name="Yang T.C."/>
            <person name="Huo Q.B."/>
            <person name="Li W."/>
            <person name="Chen H.Y."/>
            <person name="Chen S.E."/>
            <person name="Zhou L.G."/>
            <person name="Ni X.B."/>
            <person name="Tian J.H."/>
            <person name="Sheng Y."/>
            <person name="Liu T."/>
            <person name="Pan Y.S."/>
            <person name="Xia L.Y."/>
            <person name="Li J."/>
            <person name="Zhao F."/>
            <person name="Cao W.C."/>
        </authorList>
    </citation>
    <scope>NUCLEOTIDE SEQUENCE [LARGE SCALE GENOMIC DNA]</scope>
    <source>
        <strain evidence="1">Iper-2018</strain>
    </source>
</reference>
<sequence length="235" mass="25508">MAVIWMIVVEQQYKARSVTLPLDLHLYEVKQMDPRVEDIRRAIRSFKDFPKKGILFRDVLPIFHNPDVFRKLIDVLAEQVRSSVPDVSAVVGIEARGFIIAPALALALNVAFVPVRKPGKLPGTVKSQAYTLEYGEDKLEVQEDGFLKGRKVVIVDDLLATGGETALALYSALTAADCPTSGLIRVNGVLGHQTESIGEVLVLSAPAVPMRGLATAPLASAWSSERFQTGAVTST</sequence>
<dbReference type="Proteomes" id="UP000805193">
    <property type="component" value="Unassembled WGS sequence"/>
</dbReference>
<keyword evidence="2" id="KW-1185">Reference proteome</keyword>
<evidence type="ECO:0000313" key="2">
    <source>
        <dbReference type="Proteomes" id="UP000805193"/>
    </source>
</evidence>
<evidence type="ECO:0000313" key="1">
    <source>
        <dbReference type="EMBL" id="KAG0416488.1"/>
    </source>
</evidence>
<proteinExistence type="predicted"/>
<dbReference type="EMBL" id="JABSTQ010010950">
    <property type="protein sequence ID" value="KAG0416488.1"/>
    <property type="molecule type" value="Genomic_DNA"/>
</dbReference>
<accession>A0AC60PAH9</accession>